<feature type="domain" description="Integrase catalytic" evidence="1">
    <location>
        <begin position="1"/>
        <end position="98"/>
    </location>
</feature>
<reference evidence="2 3" key="1">
    <citation type="journal article" date="2020" name="Genome Biol. Evol.">
        <title>Comparative genomics of strictly vertically transmitted, feminizing microsporidia endosymbionts of amphipod crustaceans.</title>
        <authorList>
            <person name="Cormier A."/>
            <person name="Chebbi M.A."/>
            <person name="Giraud I."/>
            <person name="Wattier R."/>
            <person name="Teixeira M."/>
            <person name="Gilbert C."/>
            <person name="Rigaud T."/>
            <person name="Cordaux R."/>
        </authorList>
    </citation>
    <scope>NUCLEOTIDE SEQUENCE [LARGE SCALE GENOMIC DNA]</scope>
    <source>
        <strain evidence="2 3">Ou3-Ou53</strain>
    </source>
</reference>
<dbReference type="SUPFAM" id="SSF53098">
    <property type="entry name" value="Ribonuclease H-like"/>
    <property type="match status" value="1"/>
</dbReference>
<dbReference type="Gene3D" id="3.30.420.10">
    <property type="entry name" value="Ribonuclease H-like superfamily/Ribonuclease H"/>
    <property type="match status" value="1"/>
</dbReference>
<dbReference type="EMBL" id="SBJO01000271">
    <property type="protein sequence ID" value="KAF9761704.1"/>
    <property type="molecule type" value="Genomic_DNA"/>
</dbReference>
<evidence type="ECO:0000259" key="1">
    <source>
        <dbReference type="PROSITE" id="PS50994"/>
    </source>
</evidence>
<dbReference type="PANTHER" id="PTHR37984">
    <property type="entry name" value="PROTEIN CBG26694"/>
    <property type="match status" value="1"/>
</dbReference>
<dbReference type="GO" id="GO:0015074">
    <property type="term" value="P:DNA integration"/>
    <property type="evidence" value="ECO:0007669"/>
    <property type="project" value="InterPro"/>
</dbReference>
<accession>A0A9P6GZU9</accession>
<comment type="caution">
    <text evidence="2">The sequence shown here is derived from an EMBL/GenBank/DDBJ whole genome shotgun (WGS) entry which is preliminary data.</text>
</comment>
<dbReference type="InterPro" id="IPR001584">
    <property type="entry name" value="Integrase_cat-core"/>
</dbReference>
<sequence length="221" mass="25492">AKQIKERTSEEIISVLEEWFTRGDVPEVLISDNAKEFIGSKFRKWCSMNEVNHRKVSVEAHGSNGRIERAIRTIRECVFKQQTEDIESAVSEYNESYHSGLKCSPREAVRDSDRNVELKWENSAEGNYAKSFVKRTREIFKVGQRVRIAKRENLGNSSKRDSGRFTREGVITDICGEDSYIVRTAEGKLIKKRHYDLKGIIKSETNRLREGMFGSEPLINK</sequence>
<keyword evidence="3" id="KW-1185">Reference proteome</keyword>
<dbReference type="OrthoDB" id="10068564at2759"/>
<proteinExistence type="predicted"/>
<dbReference type="GO" id="GO:0003676">
    <property type="term" value="F:nucleic acid binding"/>
    <property type="evidence" value="ECO:0007669"/>
    <property type="project" value="InterPro"/>
</dbReference>
<dbReference type="InterPro" id="IPR050951">
    <property type="entry name" value="Retrovirus_Pol_polyprotein"/>
</dbReference>
<dbReference type="GO" id="GO:0005634">
    <property type="term" value="C:nucleus"/>
    <property type="evidence" value="ECO:0007669"/>
    <property type="project" value="UniProtKB-ARBA"/>
</dbReference>
<dbReference type="AlphaFoldDB" id="A0A9P6GZU9"/>
<protein>
    <recommendedName>
        <fullName evidence="1">Integrase catalytic domain-containing protein</fullName>
    </recommendedName>
</protein>
<dbReference type="InterPro" id="IPR036397">
    <property type="entry name" value="RNaseH_sf"/>
</dbReference>
<dbReference type="InterPro" id="IPR012337">
    <property type="entry name" value="RNaseH-like_sf"/>
</dbReference>
<organism evidence="2 3">
    <name type="scientific">Nosema granulosis</name>
    <dbReference type="NCBI Taxonomy" id="83296"/>
    <lineage>
        <taxon>Eukaryota</taxon>
        <taxon>Fungi</taxon>
        <taxon>Fungi incertae sedis</taxon>
        <taxon>Microsporidia</taxon>
        <taxon>Nosematidae</taxon>
        <taxon>Nosema</taxon>
    </lineage>
</organism>
<dbReference type="PANTHER" id="PTHR37984:SF5">
    <property type="entry name" value="PROTEIN NYNRIN-LIKE"/>
    <property type="match status" value="1"/>
</dbReference>
<evidence type="ECO:0000313" key="3">
    <source>
        <dbReference type="Proteomes" id="UP000740883"/>
    </source>
</evidence>
<feature type="non-terminal residue" evidence="2">
    <location>
        <position position="1"/>
    </location>
</feature>
<gene>
    <name evidence="2" type="ORF">NGRA_2447</name>
</gene>
<evidence type="ECO:0000313" key="2">
    <source>
        <dbReference type="EMBL" id="KAF9761704.1"/>
    </source>
</evidence>
<dbReference type="PROSITE" id="PS50994">
    <property type="entry name" value="INTEGRASE"/>
    <property type="match status" value="1"/>
</dbReference>
<dbReference type="Proteomes" id="UP000740883">
    <property type="component" value="Unassembled WGS sequence"/>
</dbReference>
<name>A0A9P6GZU9_9MICR</name>